<evidence type="ECO:0000256" key="1">
    <source>
        <dbReference type="ARBA" id="ARBA00004141"/>
    </source>
</evidence>
<dbReference type="InterPro" id="IPR003439">
    <property type="entry name" value="ABC_transporter-like_ATP-bd"/>
</dbReference>
<keyword evidence="4" id="KW-0608">Pigment</keyword>
<keyword evidence="7" id="KW-0067">ATP-binding</keyword>
<keyword evidence="3" id="KW-0813">Transport</keyword>
<dbReference type="InterPro" id="IPR027417">
    <property type="entry name" value="P-loop_NTPase"/>
</dbReference>
<dbReference type="CDD" id="cd03213">
    <property type="entry name" value="ABCG_EPDR"/>
    <property type="match status" value="1"/>
</dbReference>
<dbReference type="GO" id="GO:0140359">
    <property type="term" value="F:ABC-type transporter activity"/>
    <property type="evidence" value="ECO:0007669"/>
    <property type="project" value="InterPro"/>
</dbReference>
<dbReference type="OrthoDB" id="6716308at2759"/>
<evidence type="ECO:0000259" key="11">
    <source>
        <dbReference type="PROSITE" id="PS50893"/>
    </source>
</evidence>
<comment type="subcellular location">
    <subcellularLocation>
        <location evidence="1">Membrane</location>
        <topology evidence="1">Multi-pass membrane protein</topology>
    </subcellularLocation>
</comment>
<dbReference type="SUPFAM" id="SSF52540">
    <property type="entry name" value="P-loop containing nucleoside triphosphate hydrolases"/>
    <property type="match status" value="1"/>
</dbReference>
<reference evidence="12" key="1">
    <citation type="submission" date="2020-11" db="EMBL/GenBank/DDBJ databases">
        <authorList>
            <person name="Tran Van P."/>
        </authorList>
    </citation>
    <scope>NUCLEOTIDE SEQUENCE</scope>
</reference>
<feature type="transmembrane region" description="Helical" evidence="10">
    <location>
        <begin position="599"/>
        <end position="619"/>
    </location>
</feature>
<keyword evidence="5 10" id="KW-0812">Transmembrane</keyword>
<dbReference type="NCBIfam" id="TIGR00955">
    <property type="entry name" value="3a01204"/>
    <property type="match status" value="1"/>
</dbReference>
<organism evidence="12">
    <name type="scientific">Medioppia subpectinata</name>
    <dbReference type="NCBI Taxonomy" id="1979941"/>
    <lineage>
        <taxon>Eukaryota</taxon>
        <taxon>Metazoa</taxon>
        <taxon>Ecdysozoa</taxon>
        <taxon>Arthropoda</taxon>
        <taxon>Chelicerata</taxon>
        <taxon>Arachnida</taxon>
        <taxon>Acari</taxon>
        <taxon>Acariformes</taxon>
        <taxon>Sarcoptiformes</taxon>
        <taxon>Oribatida</taxon>
        <taxon>Brachypylina</taxon>
        <taxon>Oppioidea</taxon>
        <taxon>Oppiidae</taxon>
        <taxon>Medioppia</taxon>
    </lineage>
</organism>
<gene>
    <name evidence="12" type="ORF">OSB1V03_LOCUS4576</name>
</gene>
<feature type="domain" description="ABC transporter" evidence="11">
    <location>
        <begin position="22"/>
        <end position="277"/>
    </location>
</feature>
<dbReference type="InterPro" id="IPR050352">
    <property type="entry name" value="ABCG_transporters"/>
</dbReference>
<dbReference type="InterPro" id="IPR017871">
    <property type="entry name" value="ABC_transporter-like_CS"/>
</dbReference>
<feature type="transmembrane region" description="Helical" evidence="10">
    <location>
        <begin position="507"/>
        <end position="529"/>
    </location>
</feature>
<evidence type="ECO:0000256" key="6">
    <source>
        <dbReference type="ARBA" id="ARBA00022741"/>
    </source>
</evidence>
<dbReference type="GO" id="GO:0016887">
    <property type="term" value="F:ATP hydrolysis activity"/>
    <property type="evidence" value="ECO:0007669"/>
    <property type="project" value="InterPro"/>
</dbReference>
<dbReference type="EMBL" id="CAJPIZ010002117">
    <property type="protein sequence ID" value="CAG2104560.1"/>
    <property type="molecule type" value="Genomic_DNA"/>
</dbReference>
<evidence type="ECO:0000256" key="7">
    <source>
        <dbReference type="ARBA" id="ARBA00022840"/>
    </source>
</evidence>
<keyword evidence="9 10" id="KW-0472">Membrane</keyword>
<dbReference type="GO" id="GO:0031409">
    <property type="term" value="F:pigment binding"/>
    <property type="evidence" value="ECO:0007669"/>
    <property type="project" value="UniProtKB-KW"/>
</dbReference>
<feature type="transmembrane region" description="Helical" evidence="10">
    <location>
        <begin position="366"/>
        <end position="389"/>
    </location>
</feature>
<dbReference type="InterPro" id="IPR003593">
    <property type="entry name" value="AAA+_ATPase"/>
</dbReference>
<dbReference type="InterPro" id="IPR013525">
    <property type="entry name" value="ABC2_TM"/>
</dbReference>
<dbReference type="InterPro" id="IPR043926">
    <property type="entry name" value="ABCG_dom"/>
</dbReference>
<feature type="transmembrane region" description="Helical" evidence="10">
    <location>
        <begin position="476"/>
        <end position="500"/>
    </location>
</feature>
<evidence type="ECO:0000256" key="2">
    <source>
        <dbReference type="ARBA" id="ARBA00005814"/>
    </source>
</evidence>
<dbReference type="PROSITE" id="PS50893">
    <property type="entry name" value="ABC_TRANSPORTER_2"/>
    <property type="match status" value="1"/>
</dbReference>
<dbReference type="InterPro" id="IPR005284">
    <property type="entry name" value="Pigment_permease/Abcg"/>
</dbReference>
<evidence type="ECO:0000256" key="10">
    <source>
        <dbReference type="SAM" id="Phobius"/>
    </source>
</evidence>
<evidence type="ECO:0000256" key="3">
    <source>
        <dbReference type="ARBA" id="ARBA00022448"/>
    </source>
</evidence>
<evidence type="ECO:0000256" key="8">
    <source>
        <dbReference type="ARBA" id="ARBA00022989"/>
    </source>
</evidence>
<evidence type="ECO:0000256" key="9">
    <source>
        <dbReference type="ARBA" id="ARBA00023136"/>
    </source>
</evidence>
<accession>A0A7R9KJA5</accession>
<dbReference type="GO" id="GO:0005524">
    <property type="term" value="F:ATP binding"/>
    <property type="evidence" value="ECO:0007669"/>
    <property type="project" value="UniProtKB-KW"/>
</dbReference>
<dbReference type="GO" id="GO:0005886">
    <property type="term" value="C:plasma membrane"/>
    <property type="evidence" value="ECO:0007669"/>
    <property type="project" value="TreeGrafter"/>
</dbReference>
<dbReference type="Pfam" id="PF19055">
    <property type="entry name" value="ABC2_membrane_7"/>
    <property type="match status" value="1"/>
</dbReference>
<proteinExistence type="inferred from homology"/>
<dbReference type="Pfam" id="PF00005">
    <property type="entry name" value="ABC_tran"/>
    <property type="match status" value="1"/>
</dbReference>
<evidence type="ECO:0000256" key="5">
    <source>
        <dbReference type="ARBA" id="ARBA00022692"/>
    </source>
</evidence>
<protein>
    <recommendedName>
        <fullName evidence="11">ABC transporter domain-containing protein</fullName>
    </recommendedName>
</protein>
<keyword evidence="13" id="KW-1185">Reference proteome</keyword>
<keyword evidence="8 10" id="KW-1133">Transmembrane helix</keyword>
<dbReference type="EMBL" id="OC856692">
    <property type="protein sequence ID" value="CAD7624130.1"/>
    <property type="molecule type" value="Genomic_DNA"/>
</dbReference>
<dbReference type="Proteomes" id="UP000759131">
    <property type="component" value="Unassembled WGS sequence"/>
</dbReference>
<comment type="similarity">
    <text evidence="2">Belongs to the ABC transporter superfamily. ABCG family. Eye pigment precursor importer (TC 3.A.1.204) subfamily.</text>
</comment>
<dbReference type="PANTHER" id="PTHR48041:SF139">
    <property type="entry name" value="PROTEIN SCARLET"/>
    <property type="match status" value="1"/>
</dbReference>
<keyword evidence="6" id="KW-0547">Nucleotide-binding</keyword>
<dbReference type="PROSITE" id="PS00211">
    <property type="entry name" value="ABC_TRANSPORTER_1"/>
    <property type="match status" value="1"/>
</dbReference>
<evidence type="ECO:0000313" key="13">
    <source>
        <dbReference type="Proteomes" id="UP000759131"/>
    </source>
</evidence>
<evidence type="ECO:0000256" key="4">
    <source>
        <dbReference type="ARBA" id="ARBA00022474"/>
    </source>
</evidence>
<dbReference type="PANTHER" id="PTHR48041">
    <property type="entry name" value="ABC TRANSPORTER G FAMILY MEMBER 28"/>
    <property type="match status" value="1"/>
</dbReference>
<evidence type="ECO:0000313" key="12">
    <source>
        <dbReference type="EMBL" id="CAD7624130.1"/>
    </source>
</evidence>
<dbReference type="Gene3D" id="3.40.50.300">
    <property type="entry name" value="P-loop containing nucleotide triphosphate hydrolases"/>
    <property type="match status" value="1"/>
</dbReference>
<dbReference type="Pfam" id="PF01061">
    <property type="entry name" value="ABC2_membrane"/>
    <property type="match status" value="1"/>
</dbReference>
<sequence>MNHKIAMNRQISKASNPVSISWHNIDVFSKPSGGISLPFKKKKDNPTVHILKNVTGRANSGQLLAIMGSSGAGKTTLMNTLTQRNLSEVTVEGSVKMNGKPMDRNLMKSMSAYVQQDDVFIANITVREHLWFQSQLRMDQTLSKQFRDNRIEEVLLDLGLSKCADTRIGAPEVEKGISGGERKRLSFASELLTDPSVMFCDEPTSGLDSFMAMNIMEVMKDMASAGRTIICTIHQPSSQAFAMIDQLLLMAEGRVAFLGRAEKAIEYFASLDLVCPNNYNPADFYINQLAVIPGNEIETKKKITKICDGYKNSTYEREALPQEMHEKHDNLIFNNNSSNSGYKANWFKQFWALLWRSNLTAMREPLLTTVRIVQTIMMSLVFGAIYWQLNMDQKGIMDINGALFLLVTNMNFQSLFGVVNTFCGELPVYHREHENGMYRVSTYFLAKQLAEFPSFTFVPIIFVVIFYYMVGLNNGAEQVLLCILACVLVAHASTSFGYFVSCISSNVTMALSIAPPLMLPLMIFGGFFINTESTPVWLGWIKYISWFYYGNEALVINQWRDIDHIDCPAIPGANTSCIPNGKVVINNLSFNEDHFALDLFILLVLIVCIRVFAFIALLLKSRKR</sequence>
<name>A0A7R9KJA5_9ACAR</name>
<feature type="transmembrane region" description="Helical" evidence="10">
    <location>
        <begin position="449"/>
        <end position="470"/>
    </location>
</feature>
<dbReference type="AlphaFoldDB" id="A0A7R9KJA5"/>
<dbReference type="SMART" id="SM00382">
    <property type="entry name" value="AAA"/>
    <property type="match status" value="1"/>
</dbReference>